<dbReference type="InterPro" id="IPR014710">
    <property type="entry name" value="RmlC-like_jellyroll"/>
</dbReference>
<feature type="domain" description="Cupin type-2" evidence="1">
    <location>
        <begin position="39"/>
        <end position="107"/>
    </location>
</feature>
<protein>
    <submittedName>
        <fullName evidence="2">Cupin</fullName>
    </submittedName>
</protein>
<dbReference type="InterPro" id="IPR013096">
    <property type="entry name" value="Cupin_2"/>
</dbReference>
<dbReference type="AlphaFoldDB" id="A0A8J3LJW9"/>
<gene>
    <name evidence="2" type="ORF">Cme02nite_48980</name>
</gene>
<dbReference type="Pfam" id="PF07883">
    <property type="entry name" value="Cupin_2"/>
    <property type="match status" value="1"/>
</dbReference>
<dbReference type="InterPro" id="IPR052535">
    <property type="entry name" value="Bacilysin_H2HPP_isomerase"/>
</dbReference>
<proteinExistence type="predicted"/>
<dbReference type="PIRSF" id="PIRSF037087">
    <property type="entry name" value="UCP037087"/>
    <property type="match status" value="1"/>
</dbReference>
<organism evidence="2 3">
    <name type="scientific">Catellatospora methionotrophica</name>
    <dbReference type="NCBI Taxonomy" id="121620"/>
    <lineage>
        <taxon>Bacteria</taxon>
        <taxon>Bacillati</taxon>
        <taxon>Actinomycetota</taxon>
        <taxon>Actinomycetes</taxon>
        <taxon>Micromonosporales</taxon>
        <taxon>Micromonosporaceae</taxon>
        <taxon>Catellatospora</taxon>
    </lineage>
</organism>
<dbReference type="Proteomes" id="UP000660339">
    <property type="component" value="Unassembled WGS sequence"/>
</dbReference>
<evidence type="ECO:0000313" key="3">
    <source>
        <dbReference type="Proteomes" id="UP000660339"/>
    </source>
</evidence>
<dbReference type="RefSeq" id="WP_166378838.1">
    <property type="nucleotide sequence ID" value="NZ_BAAATT010000005.1"/>
</dbReference>
<dbReference type="EMBL" id="BONJ01000028">
    <property type="protein sequence ID" value="GIG16566.1"/>
    <property type="molecule type" value="Genomic_DNA"/>
</dbReference>
<dbReference type="Gene3D" id="2.60.120.10">
    <property type="entry name" value="Jelly Rolls"/>
    <property type="match status" value="1"/>
</dbReference>
<name>A0A8J3LJW9_9ACTN</name>
<comment type="caution">
    <text evidence="2">The sequence shown here is derived from an EMBL/GenBank/DDBJ whole genome shotgun (WGS) entry which is preliminary data.</text>
</comment>
<reference evidence="2" key="1">
    <citation type="submission" date="2021-01" db="EMBL/GenBank/DDBJ databases">
        <title>Whole genome shotgun sequence of Catellatospora methionotrophica NBRC 14553.</title>
        <authorList>
            <person name="Komaki H."/>
            <person name="Tamura T."/>
        </authorList>
    </citation>
    <scope>NUCLEOTIDE SEQUENCE</scope>
    <source>
        <strain evidence="2">NBRC 14553</strain>
    </source>
</reference>
<evidence type="ECO:0000259" key="1">
    <source>
        <dbReference type="Pfam" id="PF07883"/>
    </source>
</evidence>
<dbReference type="SUPFAM" id="SSF51182">
    <property type="entry name" value="RmlC-like cupins"/>
    <property type="match status" value="1"/>
</dbReference>
<sequence>MECTVLRKSSAGYRGKQGGYFFQGISAESCGSQRLCLHVVTVPPHTQGAPHVHAGHESGIYVVRGTHTIRYGHALEFSQVLRAGDMVYIPADVPHMPVTTEDEVVAIVARTDPHEQESVHLLDREPSGVELVLSDLTGAVRS</sequence>
<evidence type="ECO:0000313" key="2">
    <source>
        <dbReference type="EMBL" id="GIG16566.1"/>
    </source>
</evidence>
<accession>A0A8J3LJW9</accession>
<dbReference type="PANTHER" id="PTHR40112:SF1">
    <property type="entry name" value="H2HPP ISOMERASE"/>
    <property type="match status" value="1"/>
</dbReference>
<keyword evidence="3" id="KW-1185">Reference proteome</keyword>
<dbReference type="CDD" id="cd02210">
    <property type="entry name" value="cupin_BLR2406-like"/>
    <property type="match status" value="1"/>
</dbReference>
<dbReference type="InterPro" id="IPR017102">
    <property type="entry name" value="UCP037087"/>
</dbReference>
<dbReference type="PANTHER" id="PTHR40112">
    <property type="entry name" value="H2HPP ISOMERASE"/>
    <property type="match status" value="1"/>
</dbReference>
<dbReference type="InterPro" id="IPR011051">
    <property type="entry name" value="RmlC_Cupin_sf"/>
</dbReference>